<organism evidence="2 3">
    <name type="scientific">Mycobacterium spongiae</name>
    <dbReference type="NCBI Taxonomy" id="886343"/>
    <lineage>
        <taxon>Bacteria</taxon>
        <taxon>Bacillati</taxon>
        <taxon>Actinomycetota</taxon>
        <taxon>Actinomycetes</taxon>
        <taxon>Mycobacteriales</taxon>
        <taxon>Mycobacteriaceae</taxon>
        <taxon>Mycobacterium</taxon>
    </lineage>
</organism>
<protein>
    <recommendedName>
        <fullName evidence="4">Excalibur calcium-binding domain-containing protein</fullName>
    </recommendedName>
</protein>
<evidence type="ECO:0008006" key="4">
    <source>
        <dbReference type="Google" id="ProtNLM"/>
    </source>
</evidence>
<reference evidence="2" key="1">
    <citation type="submission" date="2019-12" db="EMBL/GenBank/DDBJ databases">
        <title>Mycobacterium spongiae sp. nov.</title>
        <authorList>
            <person name="Stinear T."/>
        </authorList>
    </citation>
    <scope>NUCLEOTIDE SEQUENCE</scope>
    <source>
        <strain evidence="2">FSD4b-SM</strain>
    </source>
</reference>
<gene>
    <name evidence="2" type="ORF">F6B93_14585</name>
</gene>
<keyword evidence="3" id="KW-1185">Reference proteome</keyword>
<sequence length="89" mass="8768">MGLSFAPAANADPGDMSPVHLSLPYAAPIPQAPDSSCDPNYSGACVPIASDVDCAGGSGNGPAYVSGPVTVVGRDIYGLDRDGNGIGCE</sequence>
<dbReference type="Proteomes" id="UP000682202">
    <property type="component" value="Chromosome"/>
</dbReference>
<evidence type="ECO:0000313" key="3">
    <source>
        <dbReference type="Proteomes" id="UP000682202"/>
    </source>
</evidence>
<name>A0A975PZP0_9MYCO</name>
<proteinExistence type="predicted"/>
<evidence type="ECO:0000313" key="2">
    <source>
        <dbReference type="EMBL" id="QUR69838.1"/>
    </source>
</evidence>
<dbReference type="EMBL" id="CP046600">
    <property type="protein sequence ID" value="QUR69838.1"/>
    <property type="molecule type" value="Genomic_DNA"/>
</dbReference>
<evidence type="ECO:0000256" key="1">
    <source>
        <dbReference type="SAM" id="MobiDB-lite"/>
    </source>
</evidence>
<feature type="region of interest" description="Disordered" evidence="1">
    <location>
        <begin position="1"/>
        <end position="22"/>
    </location>
</feature>
<dbReference type="KEGG" id="mspg:F6B93_14585"/>
<dbReference type="AlphaFoldDB" id="A0A975PZP0"/>
<accession>A0A975PZP0</accession>